<evidence type="ECO:0000313" key="3">
    <source>
        <dbReference type="EMBL" id="JAB63439.1"/>
    </source>
</evidence>
<dbReference type="InterPro" id="IPR036872">
    <property type="entry name" value="CH_dom_sf"/>
</dbReference>
<sequence length="231" mass="26469">MSSVLLEARPFRPFKSSEEYLYAMKEDLAEWLQTMYPHLNIAVENFMERLETGVALCEHANAVKAQAQEYVEKKQAKKIMLRSITGSLATAQALVRIPDVKYFNTAKPGTFFARDNVSNFINWCRYSLEIIECLLFETDDLIMRKNEKHVVLCLLEVARRGAKFGMLAPMLVQMERQIDREIAADQKKLGVNDGLENQNGLDDDSDSDIEDEETVLMYGPVPQHQRPKEFG</sequence>
<evidence type="ECO:0000256" key="1">
    <source>
        <dbReference type="SAM" id="MobiDB-lite"/>
    </source>
</evidence>
<proteinExistence type="predicted"/>
<dbReference type="PROSITE" id="PS50021">
    <property type="entry name" value="CH"/>
    <property type="match status" value="1"/>
</dbReference>
<dbReference type="GO" id="GO:0005884">
    <property type="term" value="C:actin filament"/>
    <property type="evidence" value="ECO:0007669"/>
    <property type="project" value="TreeGrafter"/>
</dbReference>
<dbReference type="OrthoDB" id="206130at2759"/>
<feature type="region of interest" description="Disordered" evidence="1">
    <location>
        <begin position="189"/>
        <end position="231"/>
    </location>
</feature>
<dbReference type="GO" id="GO:0001578">
    <property type="term" value="P:microtubule bundle formation"/>
    <property type="evidence" value="ECO:0007669"/>
    <property type="project" value="TreeGrafter"/>
</dbReference>
<dbReference type="GO" id="GO:0008017">
    <property type="term" value="F:microtubule binding"/>
    <property type="evidence" value="ECO:0007669"/>
    <property type="project" value="TreeGrafter"/>
</dbReference>
<evidence type="ECO:0000259" key="2">
    <source>
        <dbReference type="PROSITE" id="PS50021"/>
    </source>
</evidence>
<feature type="compositionally biased region" description="Acidic residues" evidence="1">
    <location>
        <begin position="201"/>
        <end position="214"/>
    </location>
</feature>
<dbReference type="Pfam" id="PF00307">
    <property type="entry name" value="CH"/>
    <property type="match status" value="1"/>
</dbReference>
<dbReference type="GO" id="GO:0051764">
    <property type="term" value="P:actin crosslink formation"/>
    <property type="evidence" value="ECO:0007669"/>
    <property type="project" value="TreeGrafter"/>
</dbReference>
<dbReference type="GO" id="GO:0008093">
    <property type="term" value="F:cytoskeletal anchor activity"/>
    <property type="evidence" value="ECO:0007669"/>
    <property type="project" value="TreeGrafter"/>
</dbReference>
<gene>
    <name evidence="3" type="primary">GA2L1</name>
</gene>
<feature type="domain" description="Calponin-homology (CH)" evidence="2">
    <location>
        <begin position="22"/>
        <end position="162"/>
    </location>
</feature>
<organism evidence="3">
    <name type="scientific">Anoplophora glabripennis</name>
    <name type="common">Asian longhorn beetle</name>
    <name type="synonym">Anoplophora nobilis</name>
    <dbReference type="NCBI Taxonomy" id="217634"/>
    <lineage>
        <taxon>Eukaryota</taxon>
        <taxon>Metazoa</taxon>
        <taxon>Ecdysozoa</taxon>
        <taxon>Arthropoda</taxon>
        <taxon>Hexapoda</taxon>
        <taxon>Insecta</taxon>
        <taxon>Pterygota</taxon>
        <taxon>Neoptera</taxon>
        <taxon>Endopterygota</taxon>
        <taxon>Coleoptera</taxon>
        <taxon>Polyphaga</taxon>
        <taxon>Cucujiformia</taxon>
        <taxon>Chrysomeloidea</taxon>
        <taxon>Cerambycidae</taxon>
        <taxon>Lamiinae</taxon>
        <taxon>Lamiini</taxon>
        <taxon>Anoplophora</taxon>
    </lineage>
</organism>
<dbReference type="PANTHER" id="PTHR46756">
    <property type="entry name" value="TRANSGELIN"/>
    <property type="match status" value="1"/>
</dbReference>
<dbReference type="GO" id="GO:1904825">
    <property type="term" value="P:protein localization to microtubule plus-end"/>
    <property type="evidence" value="ECO:0007669"/>
    <property type="project" value="TreeGrafter"/>
</dbReference>
<dbReference type="GO" id="GO:0051015">
    <property type="term" value="F:actin filament binding"/>
    <property type="evidence" value="ECO:0007669"/>
    <property type="project" value="TreeGrafter"/>
</dbReference>
<dbReference type="AlphaFoldDB" id="V5GHG5"/>
<protein>
    <submittedName>
        <fullName evidence="3">GAS2-like protein 1</fullName>
    </submittedName>
</protein>
<dbReference type="SUPFAM" id="SSF47576">
    <property type="entry name" value="Calponin-homology domain, CH-domain"/>
    <property type="match status" value="1"/>
</dbReference>
<dbReference type="GO" id="GO:0031110">
    <property type="term" value="P:regulation of microtubule polymerization or depolymerization"/>
    <property type="evidence" value="ECO:0007669"/>
    <property type="project" value="TreeGrafter"/>
</dbReference>
<dbReference type="GO" id="GO:0005737">
    <property type="term" value="C:cytoplasm"/>
    <property type="evidence" value="ECO:0007669"/>
    <property type="project" value="TreeGrafter"/>
</dbReference>
<dbReference type="SMART" id="SM00033">
    <property type="entry name" value="CH"/>
    <property type="match status" value="1"/>
</dbReference>
<dbReference type="PANTHER" id="PTHR46756:SF18">
    <property type="entry name" value="GAS2-LIKE PROTEIN PICKLED EGGS"/>
    <property type="match status" value="1"/>
</dbReference>
<dbReference type="GO" id="GO:0001725">
    <property type="term" value="C:stress fiber"/>
    <property type="evidence" value="ECO:0007669"/>
    <property type="project" value="TreeGrafter"/>
</dbReference>
<name>V5GHG5_ANOGL</name>
<dbReference type="GO" id="GO:0035371">
    <property type="term" value="C:microtubule plus-end"/>
    <property type="evidence" value="ECO:0007669"/>
    <property type="project" value="TreeGrafter"/>
</dbReference>
<dbReference type="Gene3D" id="1.10.418.10">
    <property type="entry name" value="Calponin-like domain"/>
    <property type="match status" value="1"/>
</dbReference>
<dbReference type="EMBL" id="GALX01005027">
    <property type="protein sequence ID" value="JAB63439.1"/>
    <property type="molecule type" value="Transcribed_RNA"/>
</dbReference>
<dbReference type="CDD" id="cd21268">
    <property type="entry name" value="CH_GAS2L1_2"/>
    <property type="match status" value="1"/>
</dbReference>
<accession>V5GHG5</accession>
<dbReference type="InterPro" id="IPR001715">
    <property type="entry name" value="CH_dom"/>
</dbReference>
<reference evidence="3" key="1">
    <citation type="submission" date="2013-07" db="EMBL/GenBank/DDBJ databases">
        <title>Midgut Transcriptome Profiling of Anoplphora glabripennis, a Lignocellulose Degrading, Wood-Boring Cerambycid.</title>
        <authorList>
            <person name="Scully E.D."/>
            <person name="Hoover K."/>
            <person name="Carlson J.E."/>
            <person name="Tien M."/>
            <person name="Geib S.M."/>
        </authorList>
    </citation>
    <scope>NUCLEOTIDE SEQUENCE</scope>
</reference>